<organism evidence="1 2">
    <name type="scientific">Phycomyces blakesleeanus</name>
    <dbReference type="NCBI Taxonomy" id="4837"/>
    <lineage>
        <taxon>Eukaryota</taxon>
        <taxon>Fungi</taxon>
        <taxon>Fungi incertae sedis</taxon>
        <taxon>Mucoromycota</taxon>
        <taxon>Mucoromycotina</taxon>
        <taxon>Mucoromycetes</taxon>
        <taxon>Mucorales</taxon>
        <taxon>Phycomycetaceae</taxon>
        <taxon>Phycomyces</taxon>
    </lineage>
</organism>
<evidence type="ECO:0000313" key="2">
    <source>
        <dbReference type="Proteomes" id="UP001448207"/>
    </source>
</evidence>
<name>A0ABR3AR98_PHYBL</name>
<dbReference type="Proteomes" id="UP001448207">
    <property type="component" value="Unassembled WGS sequence"/>
</dbReference>
<evidence type="ECO:0000313" key="1">
    <source>
        <dbReference type="EMBL" id="KAL0079620.1"/>
    </source>
</evidence>
<reference evidence="1 2" key="1">
    <citation type="submission" date="2024-04" db="EMBL/GenBank/DDBJ databases">
        <title>Symmetric and asymmetric DNA N6-adenine methylation regulates different biological responses in Mucorales.</title>
        <authorList>
            <consortium name="Lawrence Berkeley National Laboratory"/>
            <person name="Lax C."/>
            <person name="Mondo S.J."/>
            <person name="Osorio-Concepcion M."/>
            <person name="Muszewska A."/>
            <person name="Corrochano-Luque M."/>
            <person name="Gutierrez G."/>
            <person name="Riley R."/>
            <person name="Lipzen A."/>
            <person name="Guo J."/>
            <person name="Hundley H."/>
            <person name="Amirebrahimi M."/>
            <person name="Ng V."/>
            <person name="Lorenzo-Gutierrez D."/>
            <person name="Binder U."/>
            <person name="Yang J."/>
            <person name="Song Y."/>
            <person name="Canovas D."/>
            <person name="Navarro E."/>
            <person name="Freitag M."/>
            <person name="Gabaldon T."/>
            <person name="Grigoriev I.V."/>
            <person name="Corrochano L.M."/>
            <person name="Nicolas F.E."/>
            <person name="Garre V."/>
        </authorList>
    </citation>
    <scope>NUCLEOTIDE SEQUENCE [LARGE SCALE GENOMIC DNA]</scope>
    <source>
        <strain evidence="1 2">L51</strain>
    </source>
</reference>
<sequence>LLLKHEFSVWLIDEYNTSKQCPLCRQPSLLTFRQALNPQPYRRTRMPAATHHSAPFLCSLFLCSFSCTNLNCSENMDLSQVKYRLWSQDLAVALNFRHILNHLSHTVRIPERLAEIIKIGRTRR</sequence>
<dbReference type="EMBL" id="JBCLYO010000021">
    <property type="protein sequence ID" value="KAL0079620.1"/>
    <property type="molecule type" value="Genomic_DNA"/>
</dbReference>
<feature type="non-terminal residue" evidence="1">
    <location>
        <position position="1"/>
    </location>
</feature>
<gene>
    <name evidence="1" type="ORF">J3Q64DRAFT_1644830</name>
</gene>
<protein>
    <submittedName>
        <fullName evidence="1">Uncharacterized protein</fullName>
    </submittedName>
</protein>
<proteinExistence type="predicted"/>
<keyword evidence="2" id="KW-1185">Reference proteome</keyword>
<accession>A0ABR3AR98</accession>
<comment type="caution">
    <text evidence="1">The sequence shown here is derived from an EMBL/GenBank/DDBJ whole genome shotgun (WGS) entry which is preliminary data.</text>
</comment>